<comment type="caution">
    <text evidence="12">The sequence shown here is derived from an EMBL/GenBank/DDBJ whole genome shotgun (WGS) entry which is preliminary data.</text>
</comment>
<comment type="similarity">
    <text evidence="2">Belongs to the metallo-dependent hydrolases superfamily. Hydantoinase/dihydropyrimidinase family.</text>
</comment>
<dbReference type="InterPro" id="IPR050378">
    <property type="entry name" value="Metallo-dep_Hydrolases_sf"/>
</dbReference>
<comment type="subunit">
    <text evidence="3">Homotetramer.</text>
</comment>
<dbReference type="Gene3D" id="3.20.20.140">
    <property type="entry name" value="Metal-dependent hydrolases"/>
    <property type="match status" value="1"/>
</dbReference>
<dbReference type="GO" id="GO:0046872">
    <property type="term" value="F:metal ion binding"/>
    <property type="evidence" value="ECO:0007669"/>
    <property type="project" value="UniProtKB-KW"/>
</dbReference>
<sequence length="533" mass="57740">MNFTLTAPRIHSICLIIIFLSLFSPLSDSNQFCDAGIGYSESTCGVASKILLKGGTVVNAHHQEVADVYIEDGIIVAVQSNILVGDGVKIIDATGKYVMPGGIDPHTHLAMEFMGTETIDDFFSGQAAALAGGTTMHIDFIIPVNGSLSAGYEAYVKKAKKSCMDYGFHMAITKWDETVSREMEIMVKDKGINSFKFFMAYKGSLMISDELLIEGFKKCKSLGALAMVHAENGDAVFEGQKRMIELGITGPEGHALSRPPALEGEATSRAIRLAGFVNSPLYVVHVMSIDAMEEIAKARKSGQKVIGEPVVSGLVLDDSALWDPHFQTAAKYVMSPPIRAPGHGKALQAALSTGVLQLVGTDHCTFNSTQKALGIDDFRKIPNGVNGLEERMHLVWDTMVVSGQISVTDFVRVTSTECARIFNIYPRKGAILVGSDADIIILNPNSSFEISSKTHHSRTDTNVYEGRKGKGKVEVTIAGGKVVWENDELKIVPGDGKYVKMAPFNYLFDGIEKADSEYLSSLRAPVIRSKQTS</sequence>
<gene>
    <name evidence="12" type="ORF">ACJIZ3_017491</name>
</gene>
<dbReference type="GO" id="GO:0006208">
    <property type="term" value="P:pyrimidine nucleobase catabolic process"/>
    <property type="evidence" value="ECO:0007669"/>
    <property type="project" value="UniProtKB-ARBA"/>
</dbReference>
<dbReference type="FunFam" id="3.20.20.140:FF:000001">
    <property type="entry name" value="Dihydropyrimidinase like 3"/>
    <property type="match status" value="1"/>
</dbReference>
<dbReference type="Pfam" id="PF01979">
    <property type="entry name" value="Amidohydro_1"/>
    <property type="match status" value="1"/>
</dbReference>
<dbReference type="InterPro" id="IPR011059">
    <property type="entry name" value="Metal-dep_hydrolase_composite"/>
</dbReference>
<evidence type="ECO:0000256" key="5">
    <source>
        <dbReference type="ARBA" id="ARBA00022801"/>
    </source>
</evidence>
<evidence type="ECO:0000256" key="4">
    <source>
        <dbReference type="ARBA" id="ARBA00022723"/>
    </source>
</evidence>
<organism evidence="12 13">
    <name type="scientific">Penstemon smallii</name>
    <dbReference type="NCBI Taxonomy" id="265156"/>
    <lineage>
        <taxon>Eukaryota</taxon>
        <taxon>Viridiplantae</taxon>
        <taxon>Streptophyta</taxon>
        <taxon>Embryophyta</taxon>
        <taxon>Tracheophyta</taxon>
        <taxon>Spermatophyta</taxon>
        <taxon>Magnoliopsida</taxon>
        <taxon>eudicotyledons</taxon>
        <taxon>Gunneridae</taxon>
        <taxon>Pentapetalae</taxon>
        <taxon>asterids</taxon>
        <taxon>lamiids</taxon>
        <taxon>Lamiales</taxon>
        <taxon>Plantaginaceae</taxon>
        <taxon>Cheloneae</taxon>
        <taxon>Penstemon</taxon>
    </lineage>
</organism>
<dbReference type="PANTHER" id="PTHR11647:SF1">
    <property type="entry name" value="COLLAPSIN RESPONSE MEDIATOR PROTEIN"/>
    <property type="match status" value="1"/>
</dbReference>
<comment type="catalytic activity">
    <reaction evidence="7">
        <text>5,6-dihydrouracil + H2O = 3-(carbamoylamino)propanoate + H(+)</text>
        <dbReference type="Rhea" id="RHEA:16121"/>
        <dbReference type="ChEBI" id="CHEBI:11892"/>
        <dbReference type="ChEBI" id="CHEBI:15377"/>
        <dbReference type="ChEBI" id="CHEBI:15378"/>
        <dbReference type="ChEBI" id="CHEBI:15901"/>
        <dbReference type="EC" id="3.5.2.2"/>
    </reaction>
</comment>
<feature type="chain" id="PRO_5044771289" description="dihydropyrimidinase" evidence="10">
    <location>
        <begin position="30"/>
        <end position="533"/>
    </location>
</feature>
<dbReference type="InterPro" id="IPR006680">
    <property type="entry name" value="Amidohydro-rel"/>
</dbReference>
<keyword evidence="13" id="KW-1185">Reference proteome</keyword>
<name>A0ABD3SVQ2_9LAMI</name>
<dbReference type="InterPro" id="IPR011778">
    <property type="entry name" value="Hydantoinase/dihydroPyrase"/>
</dbReference>
<dbReference type="EC" id="3.5.2.2" evidence="8"/>
<evidence type="ECO:0000313" key="12">
    <source>
        <dbReference type="EMBL" id="KAL3828689.1"/>
    </source>
</evidence>
<accession>A0ABD3SVQ2</accession>
<proteinExistence type="inferred from homology"/>
<protein>
    <recommendedName>
        <fullName evidence="8">dihydropyrimidinase</fullName>
        <ecNumber evidence="8">3.5.2.2</ecNumber>
    </recommendedName>
</protein>
<evidence type="ECO:0000259" key="11">
    <source>
        <dbReference type="Pfam" id="PF01979"/>
    </source>
</evidence>
<keyword evidence="4" id="KW-0479">Metal-binding</keyword>
<comment type="cofactor">
    <cofactor evidence="1">
        <name>Zn(2+)</name>
        <dbReference type="ChEBI" id="CHEBI:29105"/>
    </cofactor>
</comment>
<evidence type="ECO:0000256" key="10">
    <source>
        <dbReference type="SAM" id="SignalP"/>
    </source>
</evidence>
<dbReference type="SUPFAM" id="SSF51338">
    <property type="entry name" value="Composite domain of metallo-dependent hydrolases"/>
    <property type="match status" value="1"/>
</dbReference>
<reference evidence="12 13" key="1">
    <citation type="submission" date="2024-12" db="EMBL/GenBank/DDBJ databases">
        <title>The unique morphological basis and parallel evolutionary history of personate flowers in Penstemon.</title>
        <authorList>
            <person name="Depatie T.H."/>
            <person name="Wessinger C.A."/>
        </authorList>
    </citation>
    <scope>NUCLEOTIDE SEQUENCE [LARGE SCALE GENOMIC DNA]</scope>
    <source>
        <strain evidence="12">WTNN_2</strain>
        <tissue evidence="12">Leaf</tissue>
    </source>
</reference>
<evidence type="ECO:0000256" key="6">
    <source>
        <dbReference type="ARBA" id="ARBA00022833"/>
    </source>
</evidence>
<dbReference type="SUPFAM" id="SSF51556">
    <property type="entry name" value="Metallo-dependent hydrolases"/>
    <property type="match status" value="1"/>
</dbReference>
<dbReference type="PANTHER" id="PTHR11647">
    <property type="entry name" value="HYDRANTOINASE/DIHYDROPYRIMIDINASE FAMILY MEMBER"/>
    <property type="match status" value="1"/>
</dbReference>
<evidence type="ECO:0000256" key="8">
    <source>
        <dbReference type="ARBA" id="ARBA00039113"/>
    </source>
</evidence>
<keyword evidence="5" id="KW-0378">Hydrolase</keyword>
<dbReference type="NCBIfam" id="TIGR02033">
    <property type="entry name" value="D-hydantoinase"/>
    <property type="match status" value="1"/>
</dbReference>
<feature type="signal peptide" evidence="10">
    <location>
        <begin position="1"/>
        <end position="29"/>
    </location>
</feature>
<dbReference type="EMBL" id="JBJXBP010000005">
    <property type="protein sequence ID" value="KAL3828689.1"/>
    <property type="molecule type" value="Genomic_DNA"/>
</dbReference>
<dbReference type="InterPro" id="IPR032466">
    <property type="entry name" value="Metal_Hydrolase"/>
</dbReference>
<evidence type="ECO:0000256" key="3">
    <source>
        <dbReference type="ARBA" id="ARBA00011881"/>
    </source>
</evidence>
<evidence type="ECO:0000256" key="9">
    <source>
        <dbReference type="PIRSR" id="PIRSR611778-50"/>
    </source>
</evidence>
<dbReference type="CDD" id="cd01314">
    <property type="entry name" value="D-HYD"/>
    <property type="match status" value="1"/>
</dbReference>
<feature type="domain" description="Amidohydrolase-related" evidence="11">
    <location>
        <begin position="97"/>
        <end position="483"/>
    </location>
</feature>
<keyword evidence="6" id="KW-0862">Zinc</keyword>
<dbReference type="Proteomes" id="UP001634393">
    <property type="component" value="Unassembled WGS sequence"/>
</dbReference>
<dbReference type="AlphaFoldDB" id="A0ABD3SVQ2"/>
<keyword evidence="10" id="KW-0732">Signal</keyword>
<evidence type="ECO:0000313" key="13">
    <source>
        <dbReference type="Proteomes" id="UP001634393"/>
    </source>
</evidence>
<dbReference type="Gene3D" id="2.30.40.10">
    <property type="entry name" value="Urease, subunit C, domain 1"/>
    <property type="match status" value="1"/>
</dbReference>
<evidence type="ECO:0000256" key="1">
    <source>
        <dbReference type="ARBA" id="ARBA00001947"/>
    </source>
</evidence>
<feature type="modified residue" description="N6-carboxylysine" evidence="9">
    <location>
        <position position="196"/>
    </location>
</feature>
<evidence type="ECO:0000256" key="7">
    <source>
        <dbReference type="ARBA" id="ARBA00036696"/>
    </source>
</evidence>
<comment type="PTM">
    <text evidence="9">Carbamylation allows a single lysine to coordinate two divalent metal cations.</text>
</comment>
<dbReference type="GO" id="GO:0004157">
    <property type="term" value="F:dihydropyrimidinase activity"/>
    <property type="evidence" value="ECO:0007669"/>
    <property type="project" value="UniProtKB-EC"/>
</dbReference>
<evidence type="ECO:0000256" key="2">
    <source>
        <dbReference type="ARBA" id="ARBA00008829"/>
    </source>
</evidence>